<reference evidence="3 4" key="1">
    <citation type="journal article" date="2018" name="Mol. Biol. Evol.">
        <title>Broad Genomic Sampling Reveals a Smut Pathogenic Ancestry of the Fungal Clade Ustilaginomycotina.</title>
        <authorList>
            <person name="Kijpornyongpan T."/>
            <person name="Mondo S.J."/>
            <person name="Barry K."/>
            <person name="Sandor L."/>
            <person name="Lee J."/>
            <person name="Lipzen A."/>
            <person name="Pangilinan J."/>
            <person name="LaButti K."/>
            <person name="Hainaut M."/>
            <person name="Henrissat B."/>
            <person name="Grigoriev I.V."/>
            <person name="Spatafora J.W."/>
            <person name="Aime M.C."/>
        </authorList>
    </citation>
    <scope>NUCLEOTIDE SEQUENCE [LARGE SCALE GENOMIC DNA]</scope>
    <source>
        <strain evidence="3 4">MCA 4718</strain>
    </source>
</reference>
<dbReference type="GeneID" id="37013380"/>
<feature type="compositionally biased region" description="Basic and acidic residues" evidence="2">
    <location>
        <begin position="171"/>
        <end position="188"/>
    </location>
</feature>
<feature type="region of interest" description="Disordered" evidence="2">
    <location>
        <begin position="168"/>
        <end position="197"/>
    </location>
</feature>
<proteinExistence type="inferred from homology"/>
<dbReference type="Proteomes" id="UP000245942">
    <property type="component" value="Unassembled WGS sequence"/>
</dbReference>
<sequence>MGGRKITAKSIKRRGAPTHPRSRRAKQLDRVALRDVKLAQRRVVRDRSVSSRVQRIINLTLLLPDDWECLPDLPALHAFMNESYLARHDDELKQLQEARRAGRPPSKHEVELKDLIEAERRDYNENMEIPDLLNATNVALLREWSGDSQSLGLFRLVRISGTNRSQYVRTQDGRHKDFEAEDKAEAAAKSEGAMEVA</sequence>
<evidence type="ECO:0000256" key="2">
    <source>
        <dbReference type="SAM" id="MobiDB-lite"/>
    </source>
</evidence>
<dbReference type="InterPro" id="IPR038356">
    <property type="entry name" value="Tma16_sf"/>
</dbReference>
<protein>
    <recommendedName>
        <fullName evidence="5">Translation machinery-associated protein 16</fullName>
    </recommendedName>
</protein>
<gene>
    <name evidence="3" type="ORF">BCV69DRAFT_280539</name>
</gene>
<evidence type="ECO:0000256" key="1">
    <source>
        <dbReference type="ARBA" id="ARBA00034127"/>
    </source>
</evidence>
<keyword evidence="4" id="KW-1185">Reference proteome</keyword>
<evidence type="ECO:0008006" key="5">
    <source>
        <dbReference type="Google" id="ProtNLM"/>
    </source>
</evidence>
<dbReference type="Pfam" id="PF11176">
    <property type="entry name" value="Tma16"/>
    <property type="match status" value="1"/>
</dbReference>
<dbReference type="InterPro" id="IPR021346">
    <property type="entry name" value="Tma16"/>
</dbReference>
<evidence type="ECO:0000313" key="4">
    <source>
        <dbReference type="Proteomes" id="UP000245942"/>
    </source>
</evidence>
<dbReference type="STRING" id="1684307.A0A316UCH9"/>
<dbReference type="PANTHER" id="PTHR13349">
    <property type="entry name" value="TRANSLATION MACHINERY-ASSOCIATED PROTEIN 16"/>
    <property type="match status" value="1"/>
</dbReference>
<comment type="similarity">
    <text evidence="1">Belongs to the TMA16 family.</text>
</comment>
<dbReference type="AlphaFoldDB" id="A0A316UCH9"/>
<dbReference type="GO" id="GO:0005634">
    <property type="term" value="C:nucleus"/>
    <property type="evidence" value="ECO:0007669"/>
    <property type="project" value="TreeGrafter"/>
</dbReference>
<feature type="compositionally biased region" description="Basic residues" evidence="2">
    <location>
        <begin position="1"/>
        <end position="25"/>
    </location>
</feature>
<feature type="region of interest" description="Disordered" evidence="2">
    <location>
        <begin position="1"/>
        <end position="26"/>
    </location>
</feature>
<evidence type="ECO:0000313" key="3">
    <source>
        <dbReference type="EMBL" id="PWN22930.1"/>
    </source>
</evidence>
<dbReference type="EMBL" id="KZ819322">
    <property type="protein sequence ID" value="PWN22930.1"/>
    <property type="molecule type" value="Genomic_DNA"/>
</dbReference>
<name>A0A316UCH9_9BASI</name>
<dbReference type="OrthoDB" id="270284at2759"/>
<accession>A0A316UCH9</accession>
<dbReference type="Gene3D" id="1.20.1440.170">
    <property type="entry name" value="Translation machinery-associated protein 16-like"/>
    <property type="match status" value="1"/>
</dbReference>
<dbReference type="RefSeq" id="XP_025350090.1">
    <property type="nucleotide sequence ID" value="XM_025491646.1"/>
</dbReference>
<dbReference type="PANTHER" id="PTHR13349:SF2">
    <property type="entry name" value="TRANSLATION MACHINERY-ASSOCIATED PROTEIN 16"/>
    <property type="match status" value="1"/>
</dbReference>
<organism evidence="3 4">
    <name type="scientific">Pseudomicrostroma glucosiphilum</name>
    <dbReference type="NCBI Taxonomy" id="1684307"/>
    <lineage>
        <taxon>Eukaryota</taxon>
        <taxon>Fungi</taxon>
        <taxon>Dikarya</taxon>
        <taxon>Basidiomycota</taxon>
        <taxon>Ustilaginomycotina</taxon>
        <taxon>Exobasidiomycetes</taxon>
        <taxon>Microstromatales</taxon>
        <taxon>Microstromatales incertae sedis</taxon>
        <taxon>Pseudomicrostroma</taxon>
    </lineage>
</organism>